<dbReference type="PANTHER" id="PTHR12872">
    <property type="entry name" value="ALPHA-N-ACETYLGLUCOSAMINIDASE"/>
    <property type="match status" value="1"/>
</dbReference>
<accession>A0A368V7R9</accession>
<dbReference type="Gene3D" id="1.20.120.670">
    <property type="entry name" value="N-acetyl-b-d-glucoasminidase"/>
    <property type="match status" value="1"/>
</dbReference>
<proteinExistence type="predicted"/>
<feature type="domain" description="Alpha-N-acetylglucosaminidase tim-barrel" evidence="3">
    <location>
        <begin position="119"/>
        <end position="446"/>
    </location>
</feature>
<dbReference type="GO" id="GO:0016787">
    <property type="term" value="F:hydrolase activity"/>
    <property type="evidence" value="ECO:0007669"/>
    <property type="project" value="UniProtKB-KW"/>
</dbReference>
<protein>
    <submittedName>
        <fullName evidence="6">Alpha-N-acetylglucosaminidase</fullName>
    </submittedName>
</protein>
<dbReference type="Gene3D" id="3.20.20.80">
    <property type="entry name" value="Glycosidases"/>
    <property type="match status" value="1"/>
</dbReference>
<name>A0A368V7R9_9BACT</name>
<dbReference type="InterPro" id="IPR007781">
    <property type="entry name" value="NAGLU"/>
</dbReference>
<feature type="region of interest" description="Disordered" evidence="2">
    <location>
        <begin position="697"/>
        <end position="721"/>
    </location>
</feature>
<dbReference type="GO" id="GO:0005975">
    <property type="term" value="P:carbohydrate metabolic process"/>
    <property type="evidence" value="ECO:0007669"/>
    <property type="project" value="UniProtKB-ARBA"/>
</dbReference>
<dbReference type="InterPro" id="IPR024733">
    <property type="entry name" value="NAGLU_tim-barrel"/>
</dbReference>
<dbReference type="AlphaFoldDB" id="A0A368V7R9"/>
<dbReference type="InterPro" id="IPR024240">
    <property type="entry name" value="NAGLU_N"/>
</dbReference>
<evidence type="ECO:0000313" key="6">
    <source>
        <dbReference type="EMBL" id="RCW36853.1"/>
    </source>
</evidence>
<dbReference type="Pfam" id="PF12972">
    <property type="entry name" value="NAGLU_C"/>
    <property type="match status" value="1"/>
</dbReference>
<dbReference type="Pfam" id="PF12971">
    <property type="entry name" value="NAGLU_N"/>
    <property type="match status" value="1"/>
</dbReference>
<evidence type="ECO:0000256" key="2">
    <source>
        <dbReference type="SAM" id="MobiDB-lite"/>
    </source>
</evidence>
<dbReference type="Pfam" id="PF05089">
    <property type="entry name" value="NAGLU"/>
    <property type="match status" value="1"/>
</dbReference>
<dbReference type="EMBL" id="QPIZ01000007">
    <property type="protein sequence ID" value="RCW36853.1"/>
    <property type="molecule type" value="Genomic_DNA"/>
</dbReference>
<comment type="caution">
    <text evidence="6">The sequence shown here is derived from an EMBL/GenBank/DDBJ whole genome shotgun (WGS) entry which is preliminary data.</text>
</comment>
<evidence type="ECO:0000259" key="4">
    <source>
        <dbReference type="Pfam" id="PF12971"/>
    </source>
</evidence>
<evidence type="ECO:0000256" key="1">
    <source>
        <dbReference type="ARBA" id="ARBA00022801"/>
    </source>
</evidence>
<dbReference type="PANTHER" id="PTHR12872:SF1">
    <property type="entry name" value="ALPHA-N-ACETYLGLUCOSAMINIDASE"/>
    <property type="match status" value="1"/>
</dbReference>
<dbReference type="InterPro" id="IPR029018">
    <property type="entry name" value="Hex-like_dom2"/>
</dbReference>
<dbReference type="Gene3D" id="3.30.379.10">
    <property type="entry name" value="Chitobiase/beta-hexosaminidase domain 2-like"/>
    <property type="match status" value="1"/>
</dbReference>
<dbReference type="InterPro" id="IPR024732">
    <property type="entry name" value="NAGLU_C"/>
</dbReference>
<dbReference type="Proteomes" id="UP000252733">
    <property type="component" value="Unassembled WGS sequence"/>
</dbReference>
<sequence length="721" mass="83874">MNKLPFILFISLLSFNCSKQQSATIGATGLLSRLKPEKSAQVKFEIIEQTDADFFELETVNGTLNVRGNNQISLATGLRWYLKYYCNAQISWAGKNIELPEHLPTVKPKVRKSTEQTKRFYFNYCTYSYSMAWWDWERWEKEIDWMALNGINMPLMIVGEEAVWQNTLRRLNYSEDEIKSYLPGPAFFAWFYMNNLEGWGGPLPDNWISDHIELRKKIQKRMYEYGMTPVFQGFYGMVPGSFNKKFPNADIHNPGLWCGFKRPAFIEPTDSLFRDIAEIYYQEQEKLFGKAEYYAGDPFHEGGNIQGVDLKASGDAIYQAMKEVNPQAKWVLQSWQGNPHREMIDHLPEGDIIVVDLHAEDITETDNQKSPMSASSRFGKHDYIWSLTHNFGGNTGMYGKLEEMAERVYKAQVLNIKSSMIGVGATPEGIEQNPVVYELLFELPWHQEKVNVATWVKQYVKARYGKTNKNLENAWDILLNTVYACPVKQQGTTESVLCARPAKEIKSVSTWGSAEIYYDPEQLKNAWHLMISQIDSLESKETFRYDLVDITRQVLADLANELHKEVMAAFHGKDLELFEKKSSAFLELILDQDKLLSAQKEFLLGRWIEAARSHGHTQEEEALYEWNSRVQITTWGPREAANDGQLHEYAHKEWAGLLRDYYYPRWQIYFDYLERNLKGEKTDEVDFYKWEEQWTKKQNSFSSHPEGDSMSEVLRLEKKYS</sequence>
<reference evidence="6 7" key="1">
    <citation type="submission" date="2018-07" db="EMBL/GenBank/DDBJ databases">
        <title>Freshwater and sediment microbial communities from various areas in North America, analyzing microbe dynamics in response to fracking.</title>
        <authorList>
            <person name="Lamendella R."/>
        </authorList>
    </citation>
    <scope>NUCLEOTIDE SEQUENCE [LARGE SCALE GENOMIC DNA]</scope>
    <source>
        <strain evidence="6 7">160A</strain>
    </source>
</reference>
<feature type="domain" description="Alpha-N-acetylglucosaminidase N-terminal" evidence="4">
    <location>
        <begin position="26"/>
        <end position="104"/>
    </location>
</feature>
<keyword evidence="1" id="KW-0378">Hydrolase</keyword>
<organism evidence="6 7">
    <name type="scientific">Marinilabilia salmonicolor</name>
    <dbReference type="NCBI Taxonomy" id="989"/>
    <lineage>
        <taxon>Bacteria</taxon>
        <taxon>Pseudomonadati</taxon>
        <taxon>Bacteroidota</taxon>
        <taxon>Bacteroidia</taxon>
        <taxon>Marinilabiliales</taxon>
        <taxon>Marinilabiliaceae</taxon>
        <taxon>Marinilabilia</taxon>
    </lineage>
</organism>
<gene>
    <name evidence="6" type="ORF">DFO77_107144</name>
</gene>
<dbReference type="RefSeq" id="WP_114436834.1">
    <property type="nucleotide sequence ID" value="NZ_QPIZ01000007.1"/>
</dbReference>
<evidence type="ECO:0000259" key="5">
    <source>
        <dbReference type="Pfam" id="PF12972"/>
    </source>
</evidence>
<keyword evidence="7" id="KW-1185">Reference proteome</keyword>
<feature type="domain" description="Alpha-N-acetylglucosaminidase C-terminal" evidence="5">
    <location>
        <begin position="455"/>
        <end position="717"/>
    </location>
</feature>
<evidence type="ECO:0000313" key="7">
    <source>
        <dbReference type="Proteomes" id="UP000252733"/>
    </source>
</evidence>
<evidence type="ECO:0000259" key="3">
    <source>
        <dbReference type="Pfam" id="PF05089"/>
    </source>
</evidence>